<comment type="catalytic activity">
    <reaction evidence="1 16">
        <text>N-(5-phospho-beta-D-ribosyl)anthranilate = 1-(2-carboxyphenylamino)-1-deoxy-D-ribulose 5-phosphate</text>
        <dbReference type="Rhea" id="RHEA:21540"/>
        <dbReference type="ChEBI" id="CHEBI:18277"/>
        <dbReference type="ChEBI" id="CHEBI:58613"/>
        <dbReference type="EC" id="5.3.1.24"/>
    </reaction>
</comment>
<gene>
    <name evidence="15" type="primary">trpC</name>
    <name evidence="16" type="synonym">trpF</name>
    <name evidence="19" type="ORF">CWE25_08765</name>
</gene>
<dbReference type="EC" id="5.3.1.24" evidence="16"/>
<comment type="similarity">
    <text evidence="5">In the N-terminal section; belongs to the TrpC family.</text>
</comment>
<dbReference type="OrthoDB" id="9804217at2"/>
<keyword evidence="9 15" id="KW-0822">Tryptophan biosynthesis</keyword>
<dbReference type="Pfam" id="PF00218">
    <property type="entry name" value="IGPS"/>
    <property type="match status" value="1"/>
</dbReference>
<organism evidence="19 20">
    <name type="scientific">Idiomarina fontislapidosi</name>
    <dbReference type="NCBI Taxonomy" id="263723"/>
    <lineage>
        <taxon>Bacteria</taxon>
        <taxon>Pseudomonadati</taxon>
        <taxon>Pseudomonadota</taxon>
        <taxon>Gammaproteobacteria</taxon>
        <taxon>Alteromonadales</taxon>
        <taxon>Idiomarinaceae</taxon>
        <taxon>Idiomarina</taxon>
    </lineage>
</organism>
<dbReference type="HAMAP" id="MF_00134_B">
    <property type="entry name" value="IGPS_B"/>
    <property type="match status" value="1"/>
</dbReference>
<dbReference type="FunFam" id="3.20.20.70:FF:000024">
    <property type="entry name" value="Indole-3-glycerol phosphate synthase"/>
    <property type="match status" value="1"/>
</dbReference>
<dbReference type="GO" id="GO:0000162">
    <property type="term" value="P:L-tryptophan biosynthetic process"/>
    <property type="evidence" value="ECO:0007669"/>
    <property type="project" value="UniProtKB-UniRule"/>
</dbReference>
<accession>A0A432XXJ9</accession>
<dbReference type="SUPFAM" id="SSF51366">
    <property type="entry name" value="Ribulose-phoshate binding barrel"/>
    <property type="match status" value="2"/>
</dbReference>
<proteinExistence type="inferred from homology"/>
<keyword evidence="11 16" id="KW-0413">Isomerase</keyword>
<dbReference type="PROSITE" id="PS00614">
    <property type="entry name" value="IGPS"/>
    <property type="match status" value="1"/>
</dbReference>
<evidence type="ECO:0000259" key="18">
    <source>
        <dbReference type="Pfam" id="PF00697"/>
    </source>
</evidence>
<dbReference type="InterPro" id="IPR001240">
    <property type="entry name" value="PRAI_dom"/>
</dbReference>
<comment type="catalytic activity">
    <reaction evidence="2 15">
        <text>1-(2-carboxyphenylamino)-1-deoxy-D-ribulose 5-phosphate + H(+) = (1S,2R)-1-C-(indol-3-yl)glycerol 3-phosphate + CO2 + H2O</text>
        <dbReference type="Rhea" id="RHEA:23476"/>
        <dbReference type="ChEBI" id="CHEBI:15377"/>
        <dbReference type="ChEBI" id="CHEBI:15378"/>
        <dbReference type="ChEBI" id="CHEBI:16526"/>
        <dbReference type="ChEBI" id="CHEBI:58613"/>
        <dbReference type="ChEBI" id="CHEBI:58866"/>
        <dbReference type="EC" id="4.1.1.48"/>
    </reaction>
</comment>
<keyword evidence="8 15" id="KW-0210">Decarboxylase</keyword>
<comment type="similarity">
    <text evidence="15">Belongs to the TrpC family.</text>
</comment>
<keyword evidence="7 15" id="KW-0028">Amino-acid biosynthesis</keyword>
<evidence type="ECO:0000256" key="16">
    <source>
        <dbReference type="HAMAP-Rule" id="MF_00135"/>
    </source>
</evidence>
<evidence type="ECO:0000313" key="20">
    <source>
        <dbReference type="Proteomes" id="UP000287330"/>
    </source>
</evidence>
<reference evidence="20" key="1">
    <citation type="journal article" date="2018" name="Front. Microbiol.">
        <title>Genome-Based Analysis Reveals the Taxonomy and Diversity of the Family Idiomarinaceae.</title>
        <authorList>
            <person name="Liu Y."/>
            <person name="Lai Q."/>
            <person name="Shao Z."/>
        </authorList>
    </citation>
    <scope>NUCLEOTIDE SEQUENCE [LARGE SCALE GENOMIC DNA]</scope>
    <source>
        <strain evidence="20">F23</strain>
    </source>
</reference>
<comment type="similarity">
    <text evidence="6">In the C-terminal section; belongs to the TrpF family.</text>
</comment>
<dbReference type="Proteomes" id="UP000287330">
    <property type="component" value="Unassembled WGS sequence"/>
</dbReference>
<comment type="function">
    <text evidence="14">Bifunctional enzyme that catalyzes two sequential steps of tryptophan biosynthetic pathway. The first reaction is catalyzed by the isomerase, coded by the TrpF domain; the second reaction is catalyzed by the synthase, coded by the TrpC domain.</text>
</comment>
<dbReference type="PANTHER" id="PTHR22854:SF2">
    <property type="entry name" value="INDOLE-3-GLYCEROL-PHOSPHATE SYNTHASE"/>
    <property type="match status" value="1"/>
</dbReference>
<dbReference type="InterPro" id="IPR001468">
    <property type="entry name" value="Indole-3-GlycerolPSynthase_CS"/>
</dbReference>
<evidence type="ECO:0000256" key="13">
    <source>
        <dbReference type="ARBA" id="ARBA00023268"/>
    </source>
</evidence>
<dbReference type="EC" id="4.1.1.48" evidence="15"/>
<comment type="similarity">
    <text evidence="16">Belongs to the TrpF family.</text>
</comment>
<comment type="pathway">
    <text evidence="3 16">Amino-acid biosynthesis; L-tryptophan biosynthesis; L-tryptophan from chorismate: step 3/5.</text>
</comment>
<feature type="domain" description="Indole-3-glycerol phosphate synthase" evidence="17">
    <location>
        <begin position="7"/>
        <end position="253"/>
    </location>
</feature>
<evidence type="ECO:0000256" key="14">
    <source>
        <dbReference type="ARBA" id="ARBA00025592"/>
    </source>
</evidence>
<evidence type="ECO:0000256" key="10">
    <source>
        <dbReference type="ARBA" id="ARBA00023141"/>
    </source>
</evidence>
<evidence type="ECO:0000256" key="12">
    <source>
        <dbReference type="ARBA" id="ARBA00023239"/>
    </source>
</evidence>
<dbReference type="HAMAP" id="MF_00135">
    <property type="entry name" value="PRAI"/>
    <property type="match status" value="1"/>
</dbReference>
<dbReference type="InterPro" id="IPR013785">
    <property type="entry name" value="Aldolase_TIM"/>
</dbReference>
<dbReference type="UniPathway" id="UPA00035">
    <property type="reaction ID" value="UER00042"/>
</dbReference>
<dbReference type="CDD" id="cd00331">
    <property type="entry name" value="IGPS"/>
    <property type="match status" value="1"/>
</dbReference>
<evidence type="ECO:0000256" key="11">
    <source>
        <dbReference type="ARBA" id="ARBA00023235"/>
    </source>
</evidence>
<evidence type="ECO:0000256" key="1">
    <source>
        <dbReference type="ARBA" id="ARBA00001164"/>
    </source>
</evidence>
<dbReference type="RefSeq" id="WP_110574877.1">
    <property type="nucleotide sequence ID" value="NZ_PIPV01000006.1"/>
</dbReference>
<evidence type="ECO:0000256" key="9">
    <source>
        <dbReference type="ARBA" id="ARBA00022822"/>
    </source>
</evidence>
<dbReference type="NCBIfam" id="NF006945">
    <property type="entry name" value="PRK09427.1"/>
    <property type="match status" value="1"/>
</dbReference>
<dbReference type="InterPro" id="IPR013798">
    <property type="entry name" value="Indole-3-glycerol_P_synth_dom"/>
</dbReference>
<keyword evidence="20" id="KW-1185">Reference proteome</keyword>
<dbReference type="PANTHER" id="PTHR22854">
    <property type="entry name" value="TRYPTOPHAN BIOSYNTHESIS PROTEIN"/>
    <property type="match status" value="1"/>
</dbReference>
<dbReference type="InterPro" id="IPR045186">
    <property type="entry name" value="Indole-3-glycerol_P_synth"/>
</dbReference>
<keyword evidence="12 15" id="KW-0456">Lyase</keyword>
<dbReference type="GO" id="GO:0004640">
    <property type="term" value="F:phosphoribosylanthranilate isomerase activity"/>
    <property type="evidence" value="ECO:0007669"/>
    <property type="project" value="UniProtKB-UniRule"/>
</dbReference>
<keyword evidence="10 15" id="KW-0057">Aromatic amino acid biosynthesis</keyword>
<evidence type="ECO:0000256" key="15">
    <source>
        <dbReference type="HAMAP-Rule" id="MF_00134"/>
    </source>
</evidence>
<evidence type="ECO:0000259" key="17">
    <source>
        <dbReference type="Pfam" id="PF00218"/>
    </source>
</evidence>
<evidence type="ECO:0000256" key="2">
    <source>
        <dbReference type="ARBA" id="ARBA00001633"/>
    </source>
</evidence>
<sequence>MSSNILTEIVAQKRLQNKQQDQLYAIPSEHNALSPSTRSLYDALNQPQAGFILECKKASPSKGLIRPDFNPVELAKTYQPYAAAISVLTEPEYFQGSYEYLAAVSQHVDLPILCKDFFIDEQQVYRARYFGADAILLMLSVLDNEQYQRLHAVADELGLDVLTEVANETEMERAAQLGARIIGINHRDLTDLSINPNRSHELAPLAPKGALLIAESGFSEHHDIRRCSDIVNGFLVGSALSAENDVDLACRKLLYGENKVCGLTRAEDALSARTAGAVFGGLIFAERSPRCLEVEQAGNIIRQVKGLHYVGVFADQPLSFVVDTAFELGLHAVQLHGHEDIDFTVELKNRFKQAGIAHVQIWKAVTVDAPFRLNEHPLRHSVDRFVLDHGQGGTGETFNWQLLNDMDAQERARCLLAGGISPSNVSAAISQGFIGVDASSKLEWQAGIKDAQLVYSLFQRIRHYGANAQSIHSQEAAA</sequence>
<dbReference type="AlphaFoldDB" id="A0A432XXJ9"/>
<dbReference type="GO" id="GO:0004425">
    <property type="term" value="F:indole-3-glycerol-phosphate synthase activity"/>
    <property type="evidence" value="ECO:0007669"/>
    <property type="project" value="UniProtKB-UniRule"/>
</dbReference>
<evidence type="ECO:0000256" key="7">
    <source>
        <dbReference type="ARBA" id="ARBA00022605"/>
    </source>
</evidence>
<evidence type="ECO:0000256" key="6">
    <source>
        <dbReference type="ARBA" id="ARBA00009847"/>
    </source>
</evidence>
<feature type="domain" description="N-(5'phosphoribosyl) anthranilate isomerase (PRAI)" evidence="18">
    <location>
        <begin position="258"/>
        <end position="459"/>
    </location>
</feature>
<dbReference type="EMBL" id="PIPV01000006">
    <property type="protein sequence ID" value="RUO53301.1"/>
    <property type="molecule type" value="Genomic_DNA"/>
</dbReference>
<evidence type="ECO:0000256" key="5">
    <source>
        <dbReference type="ARBA" id="ARBA00007902"/>
    </source>
</evidence>
<name>A0A432XXJ9_9GAMM</name>
<comment type="pathway">
    <text evidence="4 15">Amino-acid biosynthesis; L-tryptophan biosynthesis; L-tryptophan from chorismate: step 4/5.</text>
</comment>
<dbReference type="Pfam" id="PF00697">
    <property type="entry name" value="PRAI"/>
    <property type="match status" value="1"/>
</dbReference>
<dbReference type="CDD" id="cd00405">
    <property type="entry name" value="PRAI"/>
    <property type="match status" value="1"/>
</dbReference>
<evidence type="ECO:0000256" key="4">
    <source>
        <dbReference type="ARBA" id="ARBA00004696"/>
    </source>
</evidence>
<protein>
    <recommendedName>
        <fullName evidence="15 16">Multifunctional fusion protein</fullName>
    </recommendedName>
    <domain>
        <recommendedName>
            <fullName evidence="15">Indole-3-glycerol phosphate synthase</fullName>
            <shortName evidence="15">IGPS</shortName>
            <ecNumber evidence="15">4.1.1.48</ecNumber>
        </recommendedName>
    </domain>
    <domain>
        <recommendedName>
            <fullName evidence="16">N-(5'-phosphoribosyl)anthranilate isomerase</fullName>
            <shortName evidence="16">PRAI</shortName>
            <ecNumber evidence="16">5.3.1.24</ecNumber>
        </recommendedName>
    </domain>
</protein>
<evidence type="ECO:0000256" key="3">
    <source>
        <dbReference type="ARBA" id="ARBA00004664"/>
    </source>
</evidence>
<evidence type="ECO:0000313" key="19">
    <source>
        <dbReference type="EMBL" id="RUO53301.1"/>
    </source>
</evidence>
<dbReference type="InterPro" id="IPR011060">
    <property type="entry name" value="RibuloseP-bd_barrel"/>
</dbReference>
<dbReference type="Gene3D" id="3.20.20.70">
    <property type="entry name" value="Aldolase class I"/>
    <property type="match status" value="2"/>
</dbReference>
<comment type="caution">
    <text evidence="19">The sequence shown here is derived from an EMBL/GenBank/DDBJ whole genome shotgun (WGS) entry which is preliminary data.</text>
</comment>
<evidence type="ECO:0000256" key="8">
    <source>
        <dbReference type="ARBA" id="ARBA00022793"/>
    </source>
</evidence>
<keyword evidence="13" id="KW-0511">Multifunctional enzyme</keyword>